<evidence type="ECO:0000313" key="3">
    <source>
        <dbReference type="EMBL" id="OZM73292.1"/>
    </source>
</evidence>
<dbReference type="Proteomes" id="UP000242444">
    <property type="component" value="Unassembled WGS sequence"/>
</dbReference>
<dbReference type="InterPro" id="IPR002932">
    <property type="entry name" value="Glu_synthdom"/>
</dbReference>
<feature type="domain" description="Glutamate synthase" evidence="2">
    <location>
        <begin position="198"/>
        <end position="371"/>
    </location>
</feature>
<dbReference type="RefSeq" id="WP_094862547.1">
    <property type="nucleotide sequence ID" value="NZ_NKYE01000005.1"/>
</dbReference>
<evidence type="ECO:0000259" key="2">
    <source>
        <dbReference type="Pfam" id="PF01645"/>
    </source>
</evidence>
<dbReference type="Pfam" id="PF01645">
    <property type="entry name" value="Glu_synthase"/>
    <property type="match status" value="1"/>
</dbReference>
<sequence>MSISFEAPGFPADEVRARARHGRAAVFPDAGSYGTTLFGATPAGAEADPLEAMRLLPPIFMPHRMEKLIELGREPTYHDVSLNTAIGGFVAPMPLYVSAFGSTRIAGRDLGIAVSAQAGRLGLPMVIGENVVPVHGYGRAGSAQSSMLERIRTYVDALPAGLGGIVVQQSTEDADAEVWNLIYSDSATRSLLESGRLAFELKVGQGAKPGLGGMTLLDGAEASELRDRYTLDTPAGDGGDRWLRHSSPGTFTAEVLRQQIRLMRNNYPKARTWVKLPPGRDIHPAVRTAVSAGVDAVTVDGAEGGTGWAPKAFLTHVGLPLAECLRRIGPPLARSTCLLVSGRFWEGARVAKSLALGAGAAGLGRAALVAAATDFEHGLERLADSIGLELRMILSALGKYELGLLGHEDLLDPRDLRPAAHTETDPVEELR</sequence>
<dbReference type="AlphaFoldDB" id="A0A263D479"/>
<dbReference type="PANTHER" id="PTHR43819">
    <property type="entry name" value="ARCHAEAL-TYPE GLUTAMATE SYNTHASE [NADPH]"/>
    <property type="match status" value="1"/>
</dbReference>
<dbReference type="OrthoDB" id="3424786at2"/>
<dbReference type="GO" id="GO:0006537">
    <property type="term" value="P:glutamate biosynthetic process"/>
    <property type="evidence" value="ECO:0007669"/>
    <property type="project" value="InterPro"/>
</dbReference>
<gene>
    <name evidence="3" type="ORF">CFN78_10565</name>
</gene>
<name>A0A263D479_9PSEU</name>
<comment type="similarity">
    <text evidence="1">Belongs to the glutamate synthase family.</text>
</comment>
<dbReference type="InParanoid" id="A0A263D479"/>
<reference evidence="3 4" key="1">
    <citation type="submission" date="2017-07" db="EMBL/GenBank/DDBJ databases">
        <title>Amycolatopsis antarcticus sp. nov., isolated from the surface of an Antarcticus brown macroalga.</title>
        <authorList>
            <person name="Wang J."/>
            <person name="Leiva S."/>
            <person name="Huang J."/>
            <person name="Huang Y."/>
        </authorList>
    </citation>
    <scope>NUCLEOTIDE SEQUENCE [LARGE SCALE GENOMIC DNA]</scope>
    <source>
        <strain evidence="3 4">AU-G6</strain>
    </source>
</reference>
<keyword evidence="4" id="KW-1185">Reference proteome</keyword>
<dbReference type="Gene3D" id="3.20.20.70">
    <property type="entry name" value="Aldolase class I"/>
    <property type="match status" value="1"/>
</dbReference>
<evidence type="ECO:0000256" key="1">
    <source>
        <dbReference type="ARBA" id="ARBA00009716"/>
    </source>
</evidence>
<dbReference type="InterPro" id="IPR013785">
    <property type="entry name" value="Aldolase_TIM"/>
</dbReference>
<dbReference type="SUPFAM" id="SSF51395">
    <property type="entry name" value="FMN-linked oxidoreductases"/>
    <property type="match status" value="1"/>
</dbReference>
<dbReference type="EMBL" id="NKYE01000005">
    <property type="protein sequence ID" value="OZM73292.1"/>
    <property type="molecule type" value="Genomic_DNA"/>
</dbReference>
<proteinExistence type="inferred from homology"/>
<evidence type="ECO:0000313" key="4">
    <source>
        <dbReference type="Proteomes" id="UP000242444"/>
    </source>
</evidence>
<dbReference type="PANTHER" id="PTHR43819:SF1">
    <property type="entry name" value="ARCHAEAL-TYPE GLUTAMATE SYNTHASE [NADPH]"/>
    <property type="match status" value="1"/>
</dbReference>
<accession>A0A263D479</accession>
<comment type="caution">
    <text evidence="3">The sequence shown here is derived from an EMBL/GenBank/DDBJ whole genome shotgun (WGS) entry which is preliminary data.</text>
</comment>
<dbReference type="GO" id="GO:0015930">
    <property type="term" value="F:glutamate synthase activity"/>
    <property type="evidence" value="ECO:0007669"/>
    <property type="project" value="InterPro"/>
</dbReference>
<protein>
    <submittedName>
        <fullName evidence="3">Glutamate synthase</fullName>
    </submittedName>
</protein>
<organism evidence="3 4">
    <name type="scientific">Amycolatopsis antarctica</name>
    <dbReference type="NCBI Taxonomy" id="1854586"/>
    <lineage>
        <taxon>Bacteria</taxon>
        <taxon>Bacillati</taxon>
        <taxon>Actinomycetota</taxon>
        <taxon>Actinomycetes</taxon>
        <taxon>Pseudonocardiales</taxon>
        <taxon>Pseudonocardiaceae</taxon>
        <taxon>Amycolatopsis</taxon>
    </lineage>
</organism>